<dbReference type="GO" id="GO:0016757">
    <property type="term" value="F:glycosyltransferase activity"/>
    <property type="evidence" value="ECO:0007669"/>
    <property type="project" value="UniProtKB-KW"/>
</dbReference>
<dbReference type="Pfam" id="PF13579">
    <property type="entry name" value="Glyco_trans_4_4"/>
    <property type="match status" value="1"/>
</dbReference>
<keyword evidence="1 4" id="KW-0328">Glycosyltransferase</keyword>
<reference evidence="5" key="1">
    <citation type="submission" date="2021-11" db="EMBL/GenBank/DDBJ databases">
        <title>Cultivation dependent microbiological survey of springs from the worlds oldest radium mine currently devoted to the extraction of radon-saturated water.</title>
        <authorList>
            <person name="Kapinusova G."/>
            <person name="Smrhova T."/>
            <person name="Strejcek M."/>
            <person name="Suman J."/>
            <person name="Jani K."/>
            <person name="Pajer P."/>
            <person name="Uhlik O."/>
        </authorList>
    </citation>
    <scope>NUCLEOTIDE SEQUENCE [LARGE SCALE GENOMIC DNA]</scope>
    <source>
        <strain evidence="5">J379</strain>
    </source>
</reference>
<dbReference type="Pfam" id="PF13692">
    <property type="entry name" value="Glyco_trans_1_4"/>
    <property type="match status" value="1"/>
</dbReference>
<evidence type="ECO:0000256" key="1">
    <source>
        <dbReference type="ARBA" id="ARBA00022676"/>
    </source>
</evidence>
<gene>
    <name evidence="4" type="ORF">LRS13_01025</name>
</gene>
<name>A0ABY5PHL9_9ACTN</name>
<dbReference type="PANTHER" id="PTHR45947:SF13">
    <property type="entry name" value="TRANSFERASE"/>
    <property type="match status" value="1"/>
</dbReference>
<feature type="domain" description="Glycosyltransferase subfamily 4-like N-terminal" evidence="3">
    <location>
        <begin position="47"/>
        <end position="186"/>
    </location>
</feature>
<dbReference type="RefSeq" id="WP_353864633.1">
    <property type="nucleotide sequence ID" value="NZ_CP088295.1"/>
</dbReference>
<evidence type="ECO:0000259" key="3">
    <source>
        <dbReference type="Pfam" id="PF13579"/>
    </source>
</evidence>
<proteinExistence type="predicted"/>
<dbReference type="EMBL" id="CP088295">
    <property type="protein sequence ID" value="UUY04140.1"/>
    <property type="molecule type" value="Genomic_DNA"/>
</dbReference>
<evidence type="ECO:0000313" key="4">
    <source>
        <dbReference type="EMBL" id="UUY04140.1"/>
    </source>
</evidence>
<sequence length="381" mass="39066">MILFLHHRYRTTGGEERAVAALRALVRDRLGEDEDLLERDSGTLAGPAAAAGLLRGGTHPGEVAAAVRSSGARVVHAHNLLPTYGWRALAAAQEAGARTVLQLHNYRLVCAVGVCFTDGEECTRCHGRDTRPGIRRTCRGTRAEALAYGAGLALWQRRTVAHADAIVVPSAFALRRLRDLGAPLGDVPVHVVGHPVAPTAERSAAADGTYALVASRLSPEKGVDIAIEACRRAAIPLVIAGDGEQRADLERAAAGADVTFLGAVSPAEVARLRAGAALALVPSRSAETFGLAAAEAMAAGVPVVGSAVGALPELLAPGAQVPAGDPDALAATASARYANADAGDADLARVRSVAAPEVVAEQLAHAYGIDGRPSGQVESPV</sequence>
<dbReference type="SUPFAM" id="SSF53756">
    <property type="entry name" value="UDP-Glycosyltransferase/glycogen phosphorylase"/>
    <property type="match status" value="1"/>
</dbReference>
<dbReference type="InterPro" id="IPR050194">
    <property type="entry name" value="Glycosyltransferase_grp1"/>
</dbReference>
<protein>
    <submittedName>
        <fullName evidence="4">Glycosyltransferase</fullName>
        <ecNumber evidence="4">2.4.-.-</ecNumber>
    </submittedName>
</protein>
<dbReference type="EC" id="2.4.-.-" evidence="4"/>
<dbReference type="Proteomes" id="UP001058860">
    <property type="component" value="Chromosome"/>
</dbReference>
<evidence type="ECO:0000313" key="5">
    <source>
        <dbReference type="Proteomes" id="UP001058860"/>
    </source>
</evidence>
<dbReference type="Gene3D" id="3.40.50.2000">
    <property type="entry name" value="Glycogen Phosphorylase B"/>
    <property type="match status" value="1"/>
</dbReference>
<dbReference type="InterPro" id="IPR028098">
    <property type="entry name" value="Glyco_trans_4-like_N"/>
</dbReference>
<keyword evidence="2 4" id="KW-0808">Transferase</keyword>
<evidence type="ECO:0000256" key="2">
    <source>
        <dbReference type="ARBA" id="ARBA00022679"/>
    </source>
</evidence>
<dbReference type="PANTHER" id="PTHR45947">
    <property type="entry name" value="SULFOQUINOVOSYL TRANSFERASE SQD2"/>
    <property type="match status" value="1"/>
</dbReference>
<organism evidence="4 5">
    <name type="scientific">Svornostia abyssi</name>
    <dbReference type="NCBI Taxonomy" id="2898438"/>
    <lineage>
        <taxon>Bacteria</taxon>
        <taxon>Bacillati</taxon>
        <taxon>Actinomycetota</taxon>
        <taxon>Thermoleophilia</taxon>
        <taxon>Solirubrobacterales</taxon>
        <taxon>Baekduiaceae</taxon>
        <taxon>Svornostia</taxon>
    </lineage>
</organism>
<accession>A0ABY5PHL9</accession>
<keyword evidence="5" id="KW-1185">Reference proteome</keyword>